<sequence length="216" mass="22203">MAWVWVGLAGLLGVLAATVLQTRGYRRPDDEQHLVVRPWSVPVLAVLGATLAGPFLADQPPVVLGTWVLALVWAVVLAVVDLEVRRLPDRLVLPAYPVVAVLLTLCALATGDPAALLRALTCAGAGVAAFLVAALLSPGGEGLGLGDVKLAGVLGGLLGWWGWSDALVGLLSGFVLGALGSLLLLLARRVDRRGAVAFGPAMLLGAYLCTLVAPLS</sequence>
<dbReference type="Gene3D" id="1.20.120.1220">
    <property type="match status" value="1"/>
</dbReference>
<accession>A0A6J4K944</accession>
<dbReference type="PANTHER" id="PTHR30487:SF0">
    <property type="entry name" value="PREPILIN LEADER PEPTIDASE_N-METHYLTRANSFERASE-RELATED"/>
    <property type="match status" value="1"/>
</dbReference>
<dbReference type="PANTHER" id="PTHR30487">
    <property type="entry name" value="TYPE 4 PREPILIN-LIKE PROTEINS LEADER PEPTIDE-PROCESSING ENZYME"/>
    <property type="match status" value="1"/>
</dbReference>
<evidence type="ECO:0000313" key="5">
    <source>
        <dbReference type="EMBL" id="CAA9299632.1"/>
    </source>
</evidence>
<evidence type="ECO:0000256" key="2">
    <source>
        <dbReference type="RuleBase" id="RU003793"/>
    </source>
</evidence>
<keyword evidence="3" id="KW-0812">Transmembrane</keyword>
<feature type="transmembrane region" description="Helical" evidence="3">
    <location>
        <begin position="91"/>
        <end position="110"/>
    </location>
</feature>
<dbReference type="GO" id="GO:0032259">
    <property type="term" value="P:methylation"/>
    <property type="evidence" value="ECO:0007669"/>
    <property type="project" value="UniProtKB-KW"/>
</dbReference>
<name>A0A6J4K944_9ACTN</name>
<dbReference type="EMBL" id="CADCTS010000175">
    <property type="protein sequence ID" value="CAA9299632.1"/>
    <property type="molecule type" value="Genomic_DNA"/>
</dbReference>
<keyword evidence="5" id="KW-0378">Hydrolase</keyword>
<dbReference type="Pfam" id="PF01478">
    <property type="entry name" value="Peptidase_A24"/>
    <property type="match status" value="1"/>
</dbReference>
<dbReference type="EC" id="2.1.1.-" evidence="5"/>
<keyword evidence="5" id="KW-0808">Transferase</keyword>
<dbReference type="GO" id="GO:0006465">
    <property type="term" value="P:signal peptide processing"/>
    <property type="evidence" value="ECO:0007669"/>
    <property type="project" value="TreeGrafter"/>
</dbReference>
<protein>
    <submittedName>
        <fullName evidence="5">Leader peptidase (Prepilin peptidase) / N-methyltransferase</fullName>
        <ecNumber evidence="5">2.1.1.-</ecNumber>
        <ecNumber evidence="5">3.4.23.43</ecNumber>
    </submittedName>
</protein>
<comment type="similarity">
    <text evidence="1 2">Belongs to the peptidase A24 family.</text>
</comment>
<dbReference type="InterPro" id="IPR014032">
    <property type="entry name" value="Peptidase_A24A_bac"/>
</dbReference>
<feature type="domain" description="Prepilin type IV endopeptidase peptidase" evidence="4">
    <location>
        <begin position="69"/>
        <end position="179"/>
    </location>
</feature>
<proteinExistence type="inferred from homology"/>
<dbReference type="GO" id="GO:0004190">
    <property type="term" value="F:aspartic-type endopeptidase activity"/>
    <property type="evidence" value="ECO:0007669"/>
    <property type="project" value="UniProtKB-EC"/>
</dbReference>
<evidence type="ECO:0000256" key="1">
    <source>
        <dbReference type="ARBA" id="ARBA00005801"/>
    </source>
</evidence>
<organism evidence="5">
    <name type="scientific">uncultured Friedmanniella sp</name>
    <dbReference type="NCBI Taxonomy" id="335381"/>
    <lineage>
        <taxon>Bacteria</taxon>
        <taxon>Bacillati</taxon>
        <taxon>Actinomycetota</taxon>
        <taxon>Actinomycetes</taxon>
        <taxon>Propionibacteriales</taxon>
        <taxon>Nocardioidaceae</taxon>
        <taxon>Friedmanniella</taxon>
        <taxon>environmental samples</taxon>
    </lineage>
</organism>
<keyword evidence="3" id="KW-0472">Membrane</keyword>
<evidence type="ECO:0000259" key="4">
    <source>
        <dbReference type="Pfam" id="PF01478"/>
    </source>
</evidence>
<keyword evidence="5" id="KW-0489">Methyltransferase</keyword>
<dbReference type="InterPro" id="IPR000045">
    <property type="entry name" value="Prepilin_IV_endopep_pep"/>
</dbReference>
<dbReference type="PRINTS" id="PR00864">
    <property type="entry name" value="PREPILNPTASE"/>
</dbReference>
<gene>
    <name evidence="5" type="ORF">AVDCRST_MAG48-1214</name>
</gene>
<dbReference type="GO" id="GO:0008168">
    <property type="term" value="F:methyltransferase activity"/>
    <property type="evidence" value="ECO:0007669"/>
    <property type="project" value="UniProtKB-KW"/>
</dbReference>
<dbReference type="GO" id="GO:0005886">
    <property type="term" value="C:plasma membrane"/>
    <property type="evidence" value="ECO:0007669"/>
    <property type="project" value="TreeGrafter"/>
</dbReference>
<evidence type="ECO:0000256" key="3">
    <source>
        <dbReference type="SAM" id="Phobius"/>
    </source>
</evidence>
<keyword evidence="3" id="KW-1133">Transmembrane helix</keyword>
<feature type="transmembrane region" description="Helical" evidence="3">
    <location>
        <begin position="64"/>
        <end position="84"/>
    </location>
</feature>
<dbReference type="InterPro" id="IPR050882">
    <property type="entry name" value="Prepilin_peptidase/N-MTase"/>
</dbReference>
<dbReference type="AlphaFoldDB" id="A0A6J4K944"/>
<feature type="transmembrane region" description="Helical" evidence="3">
    <location>
        <begin position="167"/>
        <end position="187"/>
    </location>
</feature>
<dbReference type="EC" id="3.4.23.43" evidence="5"/>
<reference evidence="5" key="1">
    <citation type="submission" date="2020-02" db="EMBL/GenBank/DDBJ databases">
        <authorList>
            <person name="Meier V. D."/>
        </authorList>
    </citation>
    <scope>NUCLEOTIDE SEQUENCE</scope>
    <source>
        <strain evidence="5">AVDCRST_MAG48</strain>
    </source>
</reference>
<feature type="transmembrane region" description="Helical" evidence="3">
    <location>
        <begin position="194"/>
        <end position="215"/>
    </location>
</feature>
<feature type="transmembrane region" description="Helical" evidence="3">
    <location>
        <begin position="116"/>
        <end position="136"/>
    </location>
</feature>